<evidence type="ECO:0000313" key="12">
    <source>
        <dbReference type="Proteomes" id="UP000078148"/>
    </source>
</evidence>
<protein>
    <recommendedName>
        <fullName evidence="10">ABC transporter domain-containing protein</fullName>
    </recommendedName>
</protein>
<keyword evidence="4" id="KW-0547">Nucleotide-binding</keyword>
<evidence type="ECO:0000256" key="3">
    <source>
        <dbReference type="ARBA" id="ARBA00022475"/>
    </source>
</evidence>
<dbReference type="InterPro" id="IPR003439">
    <property type="entry name" value="ABC_transporter-like_ATP-bd"/>
</dbReference>
<keyword evidence="2" id="KW-0813">Transport</keyword>
<feature type="domain" description="ABC transporter" evidence="10">
    <location>
        <begin position="2"/>
        <end position="241"/>
    </location>
</feature>
<dbReference type="InterPro" id="IPR027417">
    <property type="entry name" value="P-loop_NTPase"/>
</dbReference>
<dbReference type="KEGG" id="pbv:AR543_06950"/>
<sequence length="268" mass="29540">MITLQGVSKYFGGTDRRQAAVEEVTLHIEAGDIHGIVGSSGAGKSTLLRMINMLERPDQGTVTVNGERLNELPERRLRPARQQIGMIFQQFNLLHNRTVGGNVAASLELAGVPRSRRQQRVRECLEQVGLLDKLNEYPAQLSGGQKQRVAIARAIANHPRVLLCDEPTSALDPRSTSGILELLQQINEQLGVTIVIVTHEMDVVKRLCSTVSVMEHGRITESYSREHDSFAPAPDYTLSYREQLLGRTDNNHSGASGRSAASQNEVNE</sequence>
<keyword evidence="8" id="KW-0472">Membrane</keyword>
<evidence type="ECO:0000259" key="10">
    <source>
        <dbReference type="PROSITE" id="PS50893"/>
    </source>
</evidence>
<dbReference type="GO" id="GO:0006865">
    <property type="term" value="P:amino acid transport"/>
    <property type="evidence" value="ECO:0007669"/>
    <property type="project" value="UniProtKB-KW"/>
</dbReference>
<reference evidence="11 12" key="2">
    <citation type="journal article" date="2016" name="Int. J. Syst. Evol. Microbiol.">
        <title>Paenibacillus bovis sp. nov., isolated from raw yak (Bos grunniens) milk.</title>
        <authorList>
            <person name="Gao C."/>
            <person name="Han J."/>
            <person name="Liu Z."/>
            <person name="Xu X."/>
            <person name="Hang F."/>
            <person name="Wu Z."/>
        </authorList>
    </citation>
    <scope>NUCLEOTIDE SEQUENCE [LARGE SCALE GENOMIC DNA]</scope>
    <source>
        <strain evidence="11 12">BD3526</strain>
    </source>
</reference>
<dbReference type="EMBL" id="CP013023">
    <property type="protein sequence ID" value="ANF95767.1"/>
    <property type="molecule type" value="Genomic_DNA"/>
</dbReference>
<evidence type="ECO:0000256" key="9">
    <source>
        <dbReference type="SAM" id="MobiDB-lite"/>
    </source>
</evidence>
<dbReference type="AlphaFoldDB" id="A0A172ZEQ4"/>
<dbReference type="InterPro" id="IPR041701">
    <property type="entry name" value="MetN_ABC"/>
</dbReference>
<dbReference type="SUPFAM" id="SSF52540">
    <property type="entry name" value="P-loop containing nucleoside triphosphate hydrolases"/>
    <property type="match status" value="1"/>
</dbReference>
<evidence type="ECO:0000256" key="8">
    <source>
        <dbReference type="ARBA" id="ARBA00023136"/>
    </source>
</evidence>
<feature type="compositionally biased region" description="Polar residues" evidence="9">
    <location>
        <begin position="251"/>
        <end position="268"/>
    </location>
</feature>
<dbReference type="OrthoDB" id="9802264at2"/>
<dbReference type="PANTHER" id="PTHR43166">
    <property type="entry name" value="AMINO ACID IMPORT ATP-BINDING PROTEIN"/>
    <property type="match status" value="1"/>
</dbReference>
<dbReference type="GO" id="GO:0016887">
    <property type="term" value="F:ATP hydrolysis activity"/>
    <property type="evidence" value="ECO:0007669"/>
    <property type="project" value="InterPro"/>
</dbReference>
<gene>
    <name evidence="11" type="ORF">AR543_06950</name>
</gene>
<evidence type="ECO:0000313" key="11">
    <source>
        <dbReference type="EMBL" id="ANF95767.1"/>
    </source>
</evidence>
<keyword evidence="12" id="KW-1185">Reference proteome</keyword>
<dbReference type="Pfam" id="PF00005">
    <property type="entry name" value="ABC_tran"/>
    <property type="match status" value="1"/>
</dbReference>
<feature type="region of interest" description="Disordered" evidence="9">
    <location>
        <begin position="247"/>
        <end position="268"/>
    </location>
</feature>
<dbReference type="InterPro" id="IPR017871">
    <property type="entry name" value="ABC_transporter-like_CS"/>
</dbReference>
<dbReference type="FunFam" id="3.40.50.300:FF:000056">
    <property type="entry name" value="Cell division ATP-binding protein FtsE"/>
    <property type="match status" value="1"/>
</dbReference>
<dbReference type="STRING" id="1616788.AR543_06950"/>
<dbReference type="PANTHER" id="PTHR43166:SF30">
    <property type="entry name" value="METHIONINE IMPORT ATP-BINDING PROTEIN METN"/>
    <property type="match status" value="1"/>
</dbReference>
<evidence type="ECO:0000256" key="1">
    <source>
        <dbReference type="ARBA" id="ARBA00005417"/>
    </source>
</evidence>
<dbReference type="Gene3D" id="3.40.50.300">
    <property type="entry name" value="P-loop containing nucleotide triphosphate hydrolases"/>
    <property type="match status" value="1"/>
</dbReference>
<keyword evidence="6" id="KW-1278">Translocase</keyword>
<dbReference type="GO" id="GO:0005886">
    <property type="term" value="C:plasma membrane"/>
    <property type="evidence" value="ECO:0007669"/>
    <property type="project" value="UniProtKB-ARBA"/>
</dbReference>
<accession>A0A172ZEQ4</accession>
<keyword evidence="7" id="KW-0029">Amino-acid transport</keyword>
<dbReference type="CDD" id="cd03258">
    <property type="entry name" value="ABC_MetN_methionine_transporter"/>
    <property type="match status" value="1"/>
</dbReference>
<comment type="similarity">
    <text evidence="1">Belongs to the ABC transporter superfamily.</text>
</comment>
<dbReference type="GO" id="GO:0005524">
    <property type="term" value="F:ATP binding"/>
    <property type="evidence" value="ECO:0007669"/>
    <property type="project" value="UniProtKB-KW"/>
</dbReference>
<dbReference type="SMART" id="SM00382">
    <property type="entry name" value="AAA"/>
    <property type="match status" value="1"/>
</dbReference>
<dbReference type="PROSITE" id="PS00211">
    <property type="entry name" value="ABC_TRANSPORTER_1"/>
    <property type="match status" value="1"/>
</dbReference>
<name>A0A172ZEQ4_9BACL</name>
<dbReference type="Proteomes" id="UP000078148">
    <property type="component" value="Chromosome"/>
</dbReference>
<dbReference type="RefSeq" id="WP_060533012.1">
    <property type="nucleotide sequence ID" value="NZ_CP013023.1"/>
</dbReference>
<dbReference type="InterPro" id="IPR050086">
    <property type="entry name" value="MetN_ABC_transporter-like"/>
</dbReference>
<reference evidence="12" key="1">
    <citation type="submission" date="2015-10" db="EMBL/GenBank/DDBJ databases">
        <title>Genome of Paenibacillus bovis sp. nov.</title>
        <authorList>
            <person name="Wu Z."/>
            <person name="Gao C."/>
            <person name="Liu Z."/>
            <person name="Zheng H."/>
        </authorList>
    </citation>
    <scope>NUCLEOTIDE SEQUENCE [LARGE SCALE GENOMIC DNA]</scope>
    <source>
        <strain evidence="12">BD3526</strain>
    </source>
</reference>
<evidence type="ECO:0000256" key="2">
    <source>
        <dbReference type="ARBA" id="ARBA00022448"/>
    </source>
</evidence>
<keyword evidence="3" id="KW-1003">Cell membrane</keyword>
<organism evidence="11 12">
    <name type="scientific">Paenibacillus bovis</name>
    <dbReference type="NCBI Taxonomy" id="1616788"/>
    <lineage>
        <taxon>Bacteria</taxon>
        <taxon>Bacillati</taxon>
        <taxon>Bacillota</taxon>
        <taxon>Bacilli</taxon>
        <taxon>Bacillales</taxon>
        <taxon>Paenibacillaceae</taxon>
        <taxon>Paenibacillus</taxon>
    </lineage>
</organism>
<evidence type="ECO:0000256" key="5">
    <source>
        <dbReference type="ARBA" id="ARBA00022840"/>
    </source>
</evidence>
<evidence type="ECO:0000256" key="7">
    <source>
        <dbReference type="ARBA" id="ARBA00022970"/>
    </source>
</evidence>
<dbReference type="InterPro" id="IPR003593">
    <property type="entry name" value="AAA+_ATPase"/>
</dbReference>
<dbReference type="PROSITE" id="PS50893">
    <property type="entry name" value="ABC_TRANSPORTER_2"/>
    <property type="match status" value="1"/>
</dbReference>
<evidence type="ECO:0000256" key="6">
    <source>
        <dbReference type="ARBA" id="ARBA00022967"/>
    </source>
</evidence>
<evidence type="ECO:0000256" key="4">
    <source>
        <dbReference type="ARBA" id="ARBA00022741"/>
    </source>
</evidence>
<proteinExistence type="inferred from homology"/>
<keyword evidence="5" id="KW-0067">ATP-binding</keyword>